<evidence type="ECO:0000313" key="2">
    <source>
        <dbReference type="Proteomes" id="UP000194798"/>
    </source>
</evidence>
<organism evidence="1 2">
    <name type="scientific">Thioflexithrix psekupsensis</name>
    <dbReference type="NCBI Taxonomy" id="1570016"/>
    <lineage>
        <taxon>Bacteria</taxon>
        <taxon>Pseudomonadati</taxon>
        <taxon>Pseudomonadota</taxon>
        <taxon>Gammaproteobacteria</taxon>
        <taxon>Thiotrichales</taxon>
        <taxon>Thioflexithrix</taxon>
    </lineage>
</organism>
<dbReference type="OrthoDB" id="9155427at2"/>
<dbReference type="AlphaFoldDB" id="A0A251X451"/>
<accession>A0A251X451</accession>
<evidence type="ECO:0000313" key="1">
    <source>
        <dbReference type="EMBL" id="OUD11714.1"/>
    </source>
</evidence>
<dbReference type="Proteomes" id="UP000194798">
    <property type="component" value="Unassembled WGS sequence"/>
</dbReference>
<gene>
    <name evidence="1" type="ORF">TPSD3_16820</name>
</gene>
<dbReference type="EMBL" id="MSLT01000024">
    <property type="protein sequence ID" value="OUD11714.1"/>
    <property type="molecule type" value="Genomic_DNA"/>
</dbReference>
<comment type="caution">
    <text evidence="1">The sequence shown here is derived from an EMBL/GenBank/DDBJ whole genome shotgun (WGS) entry which is preliminary data.</text>
</comment>
<keyword evidence="2" id="KW-1185">Reference proteome</keyword>
<dbReference type="RefSeq" id="WP_086489728.1">
    <property type="nucleotide sequence ID" value="NZ_MSLT01000024.1"/>
</dbReference>
<name>A0A251X451_9GAMM</name>
<proteinExistence type="predicted"/>
<protein>
    <submittedName>
        <fullName evidence="1">DUF2845 domain-containing protein</fullName>
    </submittedName>
</protein>
<reference evidence="1 2" key="1">
    <citation type="submission" date="2016-12" db="EMBL/GenBank/DDBJ databases">
        <title>Thioflexothrix psekupsii D3 genome sequencing and assembly.</title>
        <authorList>
            <person name="Fomenkov A."/>
            <person name="Vincze T."/>
            <person name="Grabovich M."/>
            <person name="Anton B.P."/>
            <person name="Dubinina G."/>
            <person name="Orlova M."/>
            <person name="Belousova E."/>
            <person name="Roberts R.J."/>
        </authorList>
    </citation>
    <scope>NUCLEOTIDE SEQUENCE [LARGE SCALE GENOMIC DNA]</scope>
    <source>
        <strain evidence="1">D3</strain>
    </source>
</reference>
<sequence>MEFFVLVIIGIVWFALSRYSQYLNEKRREALLLKYGNVEIVDMIMKKMFWQGQTTEQLIDSLGKPLDIDKKVMKTKTKETWKYNKTGRGRYALRIILEDGYVVGWDNKT</sequence>